<gene>
    <name evidence="1" type="primary">Cnig_chr_III.g8910</name>
    <name evidence="1" type="ORF">B9Z55_008910</name>
</gene>
<organism evidence="1 2">
    <name type="scientific">Caenorhabditis nigoni</name>
    <dbReference type="NCBI Taxonomy" id="1611254"/>
    <lineage>
        <taxon>Eukaryota</taxon>
        <taxon>Metazoa</taxon>
        <taxon>Ecdysozoa</taxon>
        <taxon>Nematoda</taxon>
        <taxon>Chromadorea</taxon>
        <taxon>Rhabditida</taxon>
        <taxon>Rhabditina</taxon>
        <taxon>Rhabditomorpha</taxon>
        <taxon>Rhabditoidea</taxon>
        <taxon>Rhabditidae</taxon>
        <taxon>Peloderinae</taxon>
        <taxon>Caenorhabditis</taxon>
    </lineage>
</organism>
<accession>A0A2G5UPT9</accession>
<evidence type="ECO:0000313" key="1">
    <source>
        <dbReference type="EMBL" id="PIC41520.1"/>
    </source>
</evidence>
<sequence length="136" mass="15282">MILLLEGHMASNASVLPSRRPSEWTSSGTFHEILKSSLARESLKAGDVVWTGAYLGFLIRKKNSNRWVVEYFGFSNQTGSEKINNIIAFHVGDFVHCIKDEDTPATKRSNIWEHPIRNGDPWAAASFNKPLLQILV</sequence>
<evidence type="ECO:0000313" key="2">
    <source>
        <dbReference type="Proteomes" id="UP000230233"/>
    </source>
</evidence>
<keyword evidence="2" id="KW-1185">Reference proteome</keyword>
<dbReference type="Proteomes" id="UP000230233">
    <property type="component" value="Chromosome III"/>
</dbReference>
<reference evidence="2" key="1">
    <citation type="submission" date="2017-10" db="EMBL/GenBank/DDBJ databases">
        <title>Rapid genome shrinkage in a self-fertile nematode reveals novel sperm competition proteins.</title>
        <authorList>
            <person name="Yin D."/>
            <person name="Schwarz E.M."/>
            <person name="Thomas C.G."/>
            <person name="Felde R.L."/>
            <person name="Korf I.F."/>
            <person name="Cutter A.D."/>
            <person name="Schartner C.M."/>
            <person name="Ralston E.J."/>
            <person name="Meyer B.J."/>
            <person name="Haag E.S."/>
        </authorList>
    </citation>
    <scope>NUCLEOTIDE SEQUENCE [LARGE SCALE GENOMIC DNA]</scope>
    <source>
        <strain evidence="2">JU1422</strain>
    </source>
</reference>
<comment type="caution">
    <text evidence="1">The sequence shown here is derived from an EMBL/GenBank/DDBJ whole genome shotgun (WGS) entry which is preliminary data.</text>
</comment>
<protein>
    <submittedName>
        <fullName evidence="1">Uncharacterized protein</fullName>
    </submittedName>
</protein>
<name>A0A2G5UPT9_9PELO</name>
<dbReference type="EMBL" id="PDUG01000003">
    <property type="protein sequence ID" value="PIC41520.1"/>
    <property type="molecule type" value="Genomic_DNA"/>
</dbReference>
<proteinExistence type="predicted"/>
<dbReference type="AlphaFoldDB" id="A0A2G5UPT9"/>